<dbReference type="SUPFAM" id="SSF52540">
    <property type="entry name" value="P-loop containing nucleoside triphosphate hydrolases"/>
    <property type="match status" value="2"/>
</dbReference>
<sequence>MTEFDSIKLKVKEGLVEDSRKGIVRMNREDMEQLGVDTGDAISIEGKRITAAKVYPSFNDIYGQPLIQMDGIVRHNAGVGINSEVTVSKTEVKIARKVVLSPLENFYDWTQKDEIEIKNMLKGMPMLCEDELSLTLFGSNECSFLVSGTAPSGVVKINKETDIIFVQPELGINGSRITYEDIGGLDEQVQKIREIVELPLKYPNVFKRLGVEPPKGILLYGPPGTGKTLIARAVASETKVYFVHVNGPEIMNKFYGESEAKLREIFKEAKSRAPSIIFLDELDSIAPKREDVHGEVEKRVVAQLLALMDGLENRGQVIVIGATNIPDSLDPALRRAGRFDREIAIMPPNREGRLKILQIHTRCMPLDKNVKLDKLAKITYGFVGSDLSALCKEAGMIALRKVLSKITDDNNIPPFKVSMDNFTDALREIEPSSTREYYSEIPDVKWNDIGGLDRTKKVLQTLVELPLHDPDLCKEYEFTPPKGILLTGPSGTGKTLLANAVGSSAKINFISINGLTLISHWMGESEKTLHDVFVKAKQTAPCILFFDELDGIVRSRSSGTNNLRDRLISQLILEFDGLEKVQGVTVLAATNRIDLIDSVLLREGRFEYILKLSLPEIDERESILKIHSKGLPVSEDVDFRKLAEKTRGMSGAELATLCHKASFMTLMLSIKNGLKMKISQDIFNQSIDEINNQKKFGEVIRTKSQR</sequence>
<dbReference type="InterPro" id="IPR050168">
    <property type="entry name" value="AAA_ATPase_domain"/>
</dbReference>
<dbReference type="PROSITE" id="PS00674">
    <property type="entry name" value="AAA"/>
    <property type="match status" value="1"/>
</dbReference>
<reference evidence="6" key="1">
    <citation type="submission" date="2021-11" db="EMBL/GenBank/DDBJ databases">
        <authorList>
            <person name="Qingchun L."/>
            <person name="Dong Z."/>
            <person name="Zongwei Q."/>
            <person name="Jia Z."/>
            <person name="Duotao L."/>
        </authorList>
    </citation>
    <scope>NUCLEOTIDE SEQUENCE</scope>
    <source>
        <strain evidence="6">WLY-B-L2</strain>
    </source>
</reference>
<keyword evidence="2 3" id="KW-0067">ATP-binding</keyword>
<dbReference type="EMBL" id="JAJJPB010000010">
    <property type="protein sequence ID" value="MCC9295051.1"/>
    <property type="molecule type" value="Genomic_DNA"/>
</dbReference>
<evidence type="ECO:0000256" key="1">
    <source>
        <dbReference type="ARBA" id="ARBA00022741"/>
    </source>
</evidence>
<dbReference type="InterPro" id="IPR029067">
    <property type="entry name" value="CDC48_domain_2-like_sf"/>
</dbReference>
<name>A0ABS8N5U6_9CLOT</name>
<dbReference type="InterPro" id="IPR005938">
    <property type="entry name" value="AAA_ATPase_CDC48"/>
</dbReference>
<dbReference type="RefSeq" id="WP_229981434.1">
    <property type="nucleotide sequence ID" value="NZ_JAJJPB010000010.1"/>
</dbReference>
<feature type="domain" description="AAA+ ATPase" evidence="4">
    <location>
        <begin position="213"/>
        <end position="350"/>
    </location>
</feature>
<organism evidence="6 7">
    <name type="scientific">Clostridium aromativorans</name>
    <dbReference type="NCBI Taxonomy" id="2836848"/>
    <lineage>
        <taxon>Bacteria</taxon>
        <taxon>Bacillati</taxon>
        <taxon>Bacillota</taxon>
        <taxon>Clostridia</taxon>
        <taxon>Eubacteriales</taxon>
        <taxon>Clostridiaceae</taxon>
        <taxon>Clostridium</taxon>
    </lineage>
</organism>
<dbReference type="InterPro" id="IPR003338">
    <property type="entry name" value="CDC4_N-term_subdom"/>
</dbReference>
<protein>
    <submittedName>
        <fullName evidence="6">CDC48 family AAA ATPase</fullName>
    </submittedName>
</protein>
<proteinExistence type="inferred from homology"/>
<evidence type="ECO:0000313" key="7">
    <source>
        <dbReference type="Proteomes" id="UP001165422"/>
    </source>
</evidence>
<dbReference type="SMART" id="SM00382">
    <property type="entry name" value="AAA"/>
    <property type="match status" value="2"/>
</dbReference>
<feature type="domain" description="AAA+ ATPase" evidence="4">
    <location>
        <begin position="480"/>
        <end position="616"/>
    </location>
</feature>
<dbReference type="Pfam" id="PF02359">
    <property type="entry name" value="CDC48_N"/>
    <property type="match status" value="1"/>
</dbReference>
<dbReference type="Pfam" id="PF00004">
    <property type="entry name" value="AAA"/>
    <property type="match status" value="2"/>
</dbReference>
<comment type="similarity">
    <text evidence="3">Belongs to the AAA ATPase family.</text>
</comment>
<dbReference type="InterPro" id="IPR003960">
    <property type="entry name" value="ATPase_AAA_CS"/>
</dbReference>
<dbReference type="PANTHER" id="PTHR23077:SF171">
    <property type="entry name" value="NUCLEAR VALOSIN-CONTAINING PROTEIN-LIKE"/>
    <property type="match status" value="1"/>
</dbReference>
<feature type="domain" description="CDC48 N-terminal subdomain" evidence="5">
    <location>
        <begin position="8"/>
        <end position="92"/>
    </location>
</feature>
<gene>
    <name evidence="6" type="ORF">LN736_09310</name>
</gene>
<dbReference type="SMART" id="SM01073">
    <property type="entry name" value="CDC48_N"/>
    <property type="match status" value="1"/>
</dbReference>
<dbReference type="Gene3D" id="3.40.50.300">
    <property type="entry name" value="P-loop containing nucleotide triphosphate hydrolases"/>
    <property type="match status" value="2"/>
</dbReference>
<accession>A0ABS8N5U6</accession>
<dbReference type="Gene3D" id="1.10.8.60">
    <property type="match status" value="2"/>
</dbReference>
<dbReference type="Proteomes" id="UP001165422">
    <property type="component" value="Unassembled WGS sequence"/>
</dbReference>
<evidence type="ECO:0000259" key="4">
    <source>
        <dbReference type="SMART" id="SM00382"/>
    </source>
</evidence>
<evidence type="ECO:0000313" key="6">
    <source>
        <dbReference type="EMBL" id="MCC9295051.1"/>
    </source>
</evidence>
<dbReference type="Pfam" id="PF17862">
    <property type="entry name" value="AAA_lid_3"/>
    <property type="match status" value="2"/>
</dbReference>
<dbReference type="SUPFAM" id="SSF54585">
    <property type="entry name" value="Cdc48 domain 2-like"/>
    <property type="match status" value="1"/>
</dbReference>
<dbReference type="InterPro" id="IPR009010">
    <property type="entry name" value="Asp_de-COase-like_dom_sf"/>
</dbReference>
<dbReference type="InterPro" id="IPR041569">
    <property type="entry name" value="AAA_lid_3"/>
</dbReference>
<dbReference type="PANTHER" id="PTHR23077">
    <property type="entry name" value="AAA-FAMILY ATPASE"/>
    <property type="match status" value="1"/>
</dbReference>
<keyword evidence="1 3" id="KW-0547">Nucleotide-binding</keyword>
<evidence type="ECO:0000256" key="3">
    <source>
        <dbReference type="RuleBase" id="RU003651"/>
    </source>
</evidence>
<dbReference type="InterPro" id="IPR027417">
    <property type="entry name" value="P-loop_NTPase"/>
</dbReference>
<evidence type="ECO:0000256" key="2">
    <source>
        <dbReference type="ARBA" id="ARBA00022840"/>
    </source>
</evidence>
<evidence type="ECO:0000259" key="5">
    <source>
        <dbReference type="SMART" id="SM01073"/>
    </source>
</evidence>
<dbReference type="NCBIfam" id="TIGR01243">
    <property type="entry name" value="CDC48"/>
    <property type="match status" value="1"/>
</dbReference>
<dbReference type="InterPro" id="IPR003959">
    <property type="entry name" value="ATPase_AAA_core"/>
</dbReference>
<keyword evidence="7" id="KW-1185">Reference proteome</keyword>
<dbReference type="SUPFAM" id="SSF50692">
    <property type="entry name" value="ADC-like"/>
    <property type="match status" value="1"/>
</dbReference>
<dbReference type="InterPro" id="IPR003593">
    <property type="entry name" value="AAA+_ATPase"/>
</dbReference>
<dbReference type="Gene3D" id="2.40.40.20">
    <property type="match status" value="1"/>
</dbReference>
<comment type="caution">
    <text evidence="6">The sequence shown here is derived from an EMBL/GenBank/DDBJ whole genome shotgun (WGS) entry which is preliminary data.</text>
</comment>